<protein>
    <submittedName>
        <fullName evidence="1">Mating-type switching swi10</fullName>
    </submittedName>
</protein>
<dbReference type="EMBL" id="KE747817">
    <property type="protein sequence ID" value="RMZ68958.1"/>
    <property type="molecule type" value="Genomic_DNA"/>
</dbReference>
<keyword evidence="2" id="KW-1185">Reference proteome</keyword>
<proteinExistence type="predicted"/>
<dbReference type="InterPro" id="IPR036047">
    <property type="entry name" value="F-box-like_dom_sf"/>
</dbReference>
<gene>
    <name evidence="1" type="ORF">GMOD_00002855</name>
</gene>
<reference evidence="1 2" key="1">
    <citation type="journal article" date="2014" name="PLoS ONE">
        <title>De novo Genome Assembly of the Fungal Plant Pathogen Pyrenophora semeniperda.</title>
        <authorList>
            <person name="Soliai M.M."/>
            <person name="Meyer S.E."/>
            <person name="Udall J.A."/>
            <person name="Elzinga D.E."/>
            <person name="Hermansen R.A."/>
            <person name="Bodily P.M."/>
            <person name="Hart A.A."/>
            <person name="Coleman C.E."/>
        </authorList>
    </citation>
    <scope>NUCLEOTIDE SEQUENCE [LARGE SCALE GENOMIC DNA]</scope>
    <source>
        <strain evidence="1 2">CCB06</strain>
        <tissue evidence="1">Mycelium</tissue>
    </source>
</reference>
<dbReference type="Proteomes" id="UP000265663">
    <property type="component" value="Unassembled WGS sequence"/>
</dbReference>
<evidence type="ECO:0000313" key="1">
    <source>
        <dbReference type="EMBL" id="RMZ68958.1"/>
    </source>
</evidence>
<dbReference type="AlphaFoldDB" id="A0A3M7M3D0"/>
<dbReference type="SUPFAM" id="SSF81383">
    <property type="entry name" value="F-box domain"/>
    <property type="match status" value="1"/>
</dbReference>
<name>A0A3M7M3D0_9PLEO</name>
<organism evidence="1 2">
    <name type="scientific">Pyrenophora seminiperda CCB06</name>
    <dbReference type="NCBI Taxonomy" id="1302712"/>
    <lineage>
        <taxon>Eukaryota</taxon>
        <taxon>Fungi</taxon>
        <taxon>Dikarya</taxon>
        <taxon>Ascomycota</taxon>
        <taxon>Pezizomycotina</taxon>
        <taxon>Dothideomycetes</taxon>
        <taxon>Pleosporomycetidae</taxon>
        <taxon>Pleosporales</taxon>
        <taxon>Pleosporineae</taxon>
        <taxon>Pleosporaceae</taxon>
        <taxon>Pyrenophora</taxon>
    </lineage>
</organism>
<sequence>MVTLFNMAHFTALPAELQIDIFNYLQPVHVKAARAVSRIFRDNATPALFRSIVACPRYQALGAFQNISLHSIYSAYPREIVFDGTLYDDRVALSDRIYYSLERRYPGTAASAGSHWARRNRWKRFQALYKEQQMMRDDGVLFQSLARGLENMQNISSIVYSPRQHHIPVERKILCDLLPRGAARGASSESRYSMGRFTPPDHPFRQLISAIFLTGHTGIRQLTVKTQSEDDEDAHFCPAVFSLAMFTFPGPKDLLAGKHLFLRLARVDLSVHLNMSMHGVDYAQLQQLENLAKLLETAKDLTHLSLTILDLHSSVFAREHVLFGSLGLQALWPRLRSLSVEGISANKQDVLDMIARHKDTLRALHLADIILCTGAWEDIVNEVVFNAPAISTFTLHRVYEGFTTFGNMPSTNRDDWKCEGHLRVGEDGERHFVDDNPDKKSVYSDRTL</sequence>
<accession>A0A3M7M3D0</accession>
<dbReference type="OrthoDB" id="10262814at2759"/>
<evidence type="ECO:0000313" key="2">
    <source>
        <dbReference type="Proteomes" id="UP000265663"/>
    </source>
</evidence>